<sequence length="178" mass="18557">MNNSQKATVVTILVLLTVGGAFLYRYFAVAKAKPLPDVLPQAVFATSIAGALIAILGGYMGMLMFNAALSVMFGGYLFVSYVRYLRGDAQAFVLKGQGALAMSWVAFIGVLVTGILTPKASSLALILTTCTLTAVPFSHVYAPVAGRVPYLLRPLLLGVIVAVPALAGILVAGMQFAG</sequence>
<keyword evidence="1" id="KW-0472">Membrane</keyword>
<evidence type="ECO:0000256" key="1">
    <source>
        <dbReference type="SAM" id="Phobius"/>
    </source>
</evidence>
<organism evidence="2 3">
    <name type="scientific">Brucella pseudogrignonensis</name>
    <dbReference type="NCBI Taxonomy" id="419475"/>
    <lineage>
        <taxon>Bacteria</taxon>
        <taxon>Pseudomonadati</taxon>
        <taxon>Pseudomonadota</taxon>
        <taxon>Alphaproteobacteria</taxon>
        <taxon>Hyphomicrobiales</taxon>
        <taxon>Brucellaceae</taxon>
        <taxon>Brucella/Ochrobactrum group</taxon>
        <taxon>Brucella</taxon>
    </lineage>
</organism>
<dbReference type="EMBL" id="JAVDQT010000005">
    <property type="protein sequence ID" value="MDR6433284.1"/>
    <property type="molecule type" value="Genomic_DNA"/>
</dbReference>
<feature type="transmembrane region" description="Helical" evidence="1">
    <location>
        <begin position="96"/>
        <end position="116"/>
    </location>
</feature>
<feature type="transmembrane region" description="Helical" evidence="1">
    <location>
        <begin position="123"/>
        <end position="142"/>
    </location>
</feature>
<reference evidence="2 3" key="1">
    <citation type="submission" date="2023-07" db="EMBL/GenBank/DDBJ databases">
        <title>Sorghum-associated microbial communities from plants grown in Nebraska, USA.</title>
        <authorList>
            <person name="Schachtman D."/>
        </authorList>
    </citation>
    <scope>NUCLEOTIDE SEQUENCE [LARGE SCALE GENOMIC DNA]</scope>
    <source>
        <strain evidence="2 3">DS1730</strain>
    </source>
</reference>
<feature type="transmembrane region" description="Helical" evidence="1">
    <location>
        <begin position="38"/>
        <end position="56"/>
    </location>
</feature>
<protein>
    <submittedName>
        <fullName evidence="2">Uncharacterized protein</fullName>
    </submittedName>
</protein>
<comment type="caution">
    <text evidence="2">The sequence shown here is derived from an EMBL/GenBank/DDBJ whole genome shotgun (WGS) entry which is preliminary data.</text>
</comment>
<dbReference type="Proteomes" id="UP001184614">
    <property type="component" value="Unassembled WGS sequence"/>
</dbReference>
<evidence type="ECO:0000313" key="2">
    <source>
        <dbReference type="EMBL" id="MDR6433284.1"/>
    </source>
</evidence>
<keyword evidence="1" id="KW-0812">Transmembrane</keyword>
<proteinExistence type="predicted"/>
<feature type="transmembrane region" description="Helical" evidence="1">
    <location>
        <begin position="7"/>
        <end position="26"/>
    </location>
</feature>
<dbReference type="RefSeq" id="WP_310013958.1">
    <property type="nucleotide sequence ID" value="NZ_JAVDQT010000005.1"/>
</dbReference>
<keyword evidence="3" id="KW-1185">Reference proteome</keyword>
<keyword evidence="1" id="KW-1133">Transmembrane helix</keyword>
<gene>
    <name evidence="2" type="ORF">J2782_003030</name>
</gene>
<accession>A0ABU1MB69</accession>
<name>A0ABU1MB69_9HYPH</name>
<evidence type="ECO:0000313" key="3">
    <source>
        <dbReference type="Proteomes" id="UP001184614"/>
    </source>
</evidence>
<feature type="transmembrane region" description="Helical" evidence="1">
    <location>
        <begin position="63"/>
        <end position="84"/>
    </location>
</feature>
<feature type="transmembrane region" description="Helical" evidence="1">
    <location>
        <begin position="154"/>
        <end position="177"/>
    </location>
</feature>